<comment type="caution">
    <text evidence="7">Lacks conserved residue(s) required for the propagation of feature annotation.</text>
</comment>
<dbReference type="SUPFAM" id="SSF55021">
    <property type="entry name" value="ACT-like"/>
    <property type="match status" value="2"/>
</dbReference>
<dbReference type="Pfam" id="PF01909">
    <property type="entry name" value="NTP_transf_2"/>
    <property type="match status" value="1"/>
</dbReference>
<dbReference type="Proteomes" id="UP000587991">
    <property type="component" value="Unassembled WGS sequence"/>
</dbReference>
<dbReference type="PANTHER" id="PTHR47320">
    <property type="entry name" value="BIFUNCTIONAL URIDYLYLTRANSFERASE/URIDYLYL-REMOVING ENZYME"/>
    <property type="match status" value="1"/>
</dbReference>
<evidence type="ECO:0000256" key="2">
    <source>
        <dbReference type="ARBA" id="ARBA00022695"/>
    </source>
</evidence>
<reference evidence="10 11" key="1">
    <citation type="submission" date="2020-04" db="EMBL/GenBank/DDBJ databases">
        <title>Draft genome of Leeia sp. IMCC25680.</title>
        <authorList>
            <person name="Song J."/>
            <person name="Cho J.-C."/>
        </authorList>
    </citation>
    <scope>NUCLEOTIDE SEQUENCE [LARGE SCALE GENOMIC DNA]</scope>
    <source>
        <strain evidence="10 11">IMCC25680</strain>
    </source>
</reference>
<organism evidence="10 11">
    <name type="scientific">Leeia aquatica</name>
    <dbReference type="NCBI Taxonomy" id="2725557"/>
    <lineage>
        <taxon>Bacteria</taxon>
        <taxon>Pseudomonadati</taxon>
        <taxon>Pseudomonadota</taxon>
        <taxon>Betaproteobacteria</taxon>
        <taxon>Neisseriales</taxon>
        <taxon>Leeiaceae</taxon>
        <taxon>Leeia</taxon>
    </lineage>
</organism>
<comment type="catalytic activity">
    <reaction evidence="7">
        <text>[protein-PII]-uridylyl-L-tyrosine + H2O = [protein-PII]-L-tyrosine + UMP + H(+)</text>
        <dbReference type="Rhea" id="RHEA:48600"/>
        <dbReference type="Rhea" id="RHEA-COMP:12147"/>
        <dbReference type="Rhea" id="RHEA-COMP:12148"/>
        <dbReference type="ChEBI" id="CHEBI:15377"/>
        <dbReference type="ChEBI" id="CHEBI:15378"/>
        <dbReference type="ChEBI" id="CHEBI:46858"/>
        <dbReference type="ChEBI" id="CHEBI:57865"/>
        <dbReference type="ChEBI" id="CHEBI:90602"/>
    </reaction>
</comment>
<dbReference type="CDD" id="cd05401">
    <property type="entry name" value="NT_GlnE_GlnD_like"/>
    <property type="match status" value="1"/>
</dbReference>
<dbReference type="GO" id="GO:0008773">
    <property type="term" value="F:[protein-PII] uridylyltransferase activity"/>
    <property type="evidence" value="ECO:0007669"/>
    <property type="project" value="UniProtKB-UniRule"/>
</dbReference>
<comment type="function">
    <text evidence="7">Modifies, by uridylylation and deuridylylation, the PII regulatory proteins (GlnB and homologs), in response to the nitrogen status of the cell that GlnD senses through the glutamine level. Under low glutamine levels, catalyzes the conversion of the PII proteins and UTP to PII-UMP and PPi, while under higher glutamine levels, GlnD hydrolyzes PII-UMP to PII and UMP (deuridylylation). Thus, controls uridylylation state and activity of the PII proteins, and plays an important role in the regulation of nitrogen metabolism.</text>
</comment>
<proteinExistence type="inferred from homology"/>
<dbReference type="InterPro" id="IPR010043">
    <property type="entry name" value="UTase/UR"/>
</dbReference>
<evidence type="ECO:0000256" key="1">
    <source>
        <dbReference type="ARBA" id="ARBA00022679"/>
    </source>
</evidence>
<keyword evidence="4 7" id="KW-0378">Hydrolase</keyword>
<comment type="similarity">
    <text evidence="7">Belongs to the GlnD family.</text>
</comment>
<evidence type="ECO:0000313" key="11">
    <source>
        <dbReference type="Proteomes" id="UP000587991"/>
    </source>
</evidence>
<dbReference type="SMART" id="SM00471">
    <property type="entry name" value="HDc"/>
    <property type="match status" value="1"/>
</dbReference>
<comment type="caution">
    <text evidence="10">The sequence shown here is derived from an EMBL/GenBank/DDBJ whole genome shotgun (WGS) entry which is preliminary data.</text>
</comment>
<dbReference type="GO" id="GO:0006808">
    <property type="term" value="P:regulation of nitrogen utilization"/>
    <property type="evidence" value="ECO:0007669"/>
    <property type="project" value="UniProtKB-UniRule"/>
</dbReference>
<dbReference type="CDD" id="cd04900">
    <property type="entry name" value="ACT_UUR-like_1"/>
    <property type="match status" value="1"/>
</dbReference>
<comment type="cofactor">
    <cofactor evidence="7">
        <name>Mg(2+)</name>
        <dbReference type="ChEBI" id="CHEBI:18420"/>
    </cofactor>
</comment>
<dbReference type="EC" id="3.1.4.-" evidence="7"/>
<dbReference type="InterPro" id="IPR003607">
    <property type="entry name" value="HD/PDEase_dom"/>
</dbReference>
<dbReference type="InterPro" id="IPR006674">
    <property type="entry name" value="HD_domain"/>
</dbReference>
<feature type="domain" description="ACT" evidence="8">
    <location>
        <begin position="677"/>
        <end position="757"/>
    </location>
</feature>
<keyword evidence="1 7" id="KW-0808">Transferase</keyword>
<feature type="domain" description="ACT" evidence="8">
    <location>
        <begin position="786"/>
        <end position="854"/>
    </location>
</feature>
<dbReference type="PIRSF" id="PIRSF006288">
    <property type="entry name" value="PII_uridyltransf"/>
    <property type="match status" value="1"/>
</dbReference>
<keyword evidence="5 7" id="KW-0460">Magnesium</keyword>
<dbReference type="Gene3D" id="1.10.3210.10">
    <property type="entry name" value="Hypothetical protein af1432"/>
    <property type="match status" value="1"/>
</dbReference>
<comment type="catalytic activity">
    <reaction evidence="7">
        <text>[protein-PII]-L-tyrosine + UTP = [protein-PII]-uridylyl-L-tyrosine + diphosphate</text>
        <dbReference type="Rhea" id="RHEA:13673"/>
        <dbReference type="Rhea" id="RHEA-COMP:12147"/>
        <dbReference type="Rhea" id="RHEA-COMP:12148"/>
        <dbReference type="ChEBI" id="CHEBI:33019"/>
        <dbReference type="ChEBI" id="CHEBI:46398"/>
        <dbReference type="ChEBI" id="CHEBI:46858"/>
        <dbReference type="ChEBI" id="CHEBI:90602"/>
        <dbReference type="EC" id="2.7.7.59"/>
    </reaction>
</comment>
<keyword evidence="6 7" id="KW-0511">Multifunctional enzyme</keyword>
<dbReference type="InterPro" id="IPR002934">
    <property type="entry name" value="Polymerase_NTP_transf_dom"/>
</dbReference>
<dbReference type="NCBIfam" id="NF002837">
    <property type="entry name" value="PRK03059.1"/>
    <property type="match status" value="1"/>
</dbReference>
<evidence type="ECO:0000256" key="6">
    <source>
        <dbReference type="ARBA" id="ARBA00023268"/>
    </source>
</evidence>
<feature type="region of interest" description="Uridylyltransferase" evidence="7">
    <location>
        <begin position="1"/>
        <end position="320"/>
    </location>
</feature>
<keyword evidence="3" id="KW-0677">Repeat</keyword>
<dbReference type="Pfam" id="PF01966">
    <property type="entry name" value="HD"/>
    <property type="match status" value="1"/>
</dbReference>
<dbReference type="Pfam" id="PF08335">
    <property type="entry name" value="GlnD_UR_UTase"/>
    <property type="match status" value="1"/>
</dbReference>
<evidence type="ECO:0000259" key="8">
    <source>
        <dbReference type="PROSITE" id="PS51671"/>
    </source>
</evidence>
<feature type="domain" description="HD" evidence="9">
    <location>
        <begin position="439"/>
        <end position="561"/>
    </location>
</feature>
<comment type="activity regulation">
    <text evidence="7">Uridylyltransferase (UTase) activity is inhibited by glutamine, while glutamine activates uridylyl-removing (UR) activity.</text>
</comment>
<evidence type="ECO:0000259" key="9">
    <source>
        <dbReference type="PROSITE" id="PS51831"/>
    </source>
</evidence>
<keyword evidence="2 7" id="KW-0548">Nucleotidyltransferase</keyword>
<dbReference type="SUPFAM" id="SSF109604">
    <property type="entry name" value="HD-domain/PDEase-like"/>
    <property type="match status" value="1"/>
</dbReference>
<dbReference type="EMBL" id="JABAIM010000002">
    <property type="protein sequence ID" value="NLR75562.1"/>
    <property type="molecule type" value="Genomic_DNA"/>
</dbReference>
<keyword evidence="11" id="KW-1185">Reference proteome</keyword>
<dbReference type="EC" id="2.7.7.59" evidence="7"/>
<accession>A0A847SI58</accession>
<dbReference type="InterPro" id="IPR002912">
    <property type="entry name" value="ACT_dom"/>
</dbReference>
<evidence type="ECO:0000256" key="7">
    <source>
        <dbReference type="HAMAP-Rule" id="MF_00277"/>
    </source>
</evidence>
<dbReference type="SUPFAM" id="SSF81301">
    <property type="entry name" value="Nucleotidyltransferase"/>
    <property type="match status" value="1"/>
</dbReference>
<evidence type="ECO:0000256" key="3">
    <source>
        <dbReference type="ARBA" id="ARBA00022737"/>
    </source>
</evidence>
<evidence type="ECO:0000256" key="4">
    <source>
        <dbReference type="ARBA" id="ARBA00022801"/>
    </source>
</evidence>
<dbReference type="NCBIfam" id="TIGR01693">
    <property type="entry name" value="UTase_glnD"/>
    <property type="match status" value="1"/>
</dbReference>
<dbReference type="PROSITE" id="PS51831">
    <property type="entry name" value="HD"/>
    <property type="match status" value="1"/>
</dbReference>
<sequence length="854" mass="97110">MPDLPDDTAALRDYLKQSRAALATVHASLDHPEALLGQYRQLIDAVLKMLWQRSGFAPDTLLMAVGGYGRGQLYPYSDIDLLILTPGLLQDAEQTRIEQFIHLLWDIGLDVGHSVRNLENSVEEAAANITVQTSMSEARLLCGDTALFQRFRTIQNATFDPKAFFEAKTLEQQQRHARYFGVANNLEPNVKESPGGLRDLHVLIWIAHACGLGDNWDDLVRQDLLSALEARQLKRAERVLQAIRIALHLAANRREDRLVFDLQGTLAKRFTLQDHPRRRASEQLMQAYYRAARTVRQINQMVLQNLKSRLDAPMLVESIPLNARFTVSAGQLSLRDPEVMQREPAAILEAFLLLQQHPELQGMSSSLLRALWHARGRINQDYRRDPACRAQFMAILRAPRGQTTVLRQMNQLGILGRYIPAFGRIVGQMQHDLFHVYTVDEHILMVVRNLRRFAIADFNHEYPLCSRLMLDFERPEVLYLAGLFHDIAKGRGGDHSQLGKVDALRFARQHGVSDDDAELVAWLVEHHLTLSQIAQKQDITDPEVVQAFAVLVENERRLVALYLLTVADIRGTSPKVWNGWKAKLLEDLFLSARRRLGQHDDSPDYVAERQDEALALVRLYAIDENRVKQLWQQLDTVYFLRHDAQEIAWHARSLFFRADTQAPVIKARLDNSGEGLQVLVYLPDQPDLFARLCAQFERSRFNIVNAKIFTTRHGYALDTFRVLPPMEASEHYRDLISLLEYDLGKTLQEQTPLRPPAAGRVSRALRHFPIEPQVHIRPDDRGNYHVMTLIAGDRPGLLSRVAALLASYRVSVYGARIATLGERVEDTFLIAGPALSDSKTLLTLEGELLEVLRA</sequence>
<comment type="domain">
    <text evidence="7">Has four distinct domains: an N-terminal nucleotidyltransferase (NT) domain responsible for UTase activity, a central HD domain that encodes UR activity, and two C-terminal ACT domains that seem to have a role in glutamine sensing.</text>
</comment>
<dbReference type="PROSITE" id="PS51671">
    <property type="entry name" value="ACT"/>
    <property type="match status" value="2"/>
</dbReference>
<gene>
    <name evidence="7" type="primary">glnD</name>
    <name evidence="10" type="ORF">HF682_10360</name>
</gene>
<dbReference type="PANTHER" id="PTHR47320:SF1">
    <property type="entry name" value="BIFUNCTIONAL URIDYLYLTRANSFERASE_URIDYLYL-REMOVING ENZYME"/>
    <property type="match status" value="1"/>
</dbReference>
<evidence type="ECO:0000313" key="10">
    <source>
        <dbReference type="EMBL" id="NLR75562.1"/>
    </source>
</evidence>
<dbReference type="InterPro" id="IPR043519">
    <property type="entry name" value="NT_sf"/>
</dbReference>
<protein>
    <recommendedName>
        <fullName evidence="7">Bifunctional uridylyltransferase/uridylyl-removing enzyme</fullName>
        <shortName evidence="7">UTase/UR</shortName>
    </recommendedName>
    <alternativeName>
        <fullName evidence="7">Bifunctional [protein-PII] modification enzyme</fullName>
    </alternativeName>
    <alternativeName>
        <fullName evidence="7">Bifunctional nitrogen sensor protein</fullName>
    </alternativeName>
    <domain>
        <recommendedName>
            <fullName evidence="7">[Protein-PII] uridylyltransferase</fullName>
            <shortName evidence="7">PII uridylyltransferase</shortName>
            <shortName evidence="7">UTase</shortName>
            <ecNumber evidence="7">2.7.7.59</ecNumber>
        </recommendedName>
    </domain>
    <domain>
        <recommendedName>
            <fullName evidence="7">[Protein-PII]-UMP uridylyl-removing enzyme</fullName>
            <shortName evidence="7">UR</shortName>
            <ecNumber evidence="7">3.1.4.-</ecNumber>
        </recommendedName>
    </domain>
</protein>
<dbReference type="AlphaFoldDB" id="A0A847SI58"/>
<dbReference type="GO" id="GO:0008081">
    <property type="term" value="F:phosphoric diester hydrolase activity"/>
    <property type="evidence" value="ECO:0007669"/>
    <property type="project" value="UniProtKB-UniRule"/>
</dbReference>
<dbReference type="CDD" id="cd00077">
    <property type="entry name" value="HDc"/>
    <property type="match status" value="1"/>
</dbReference>
<dbReference type="InterPro" id="IPR045865">
    <property type="entry name" value="ACT-like_dom_sf"/>
</dbReference>
<name>A0A847SI58_9NEIS</name>
<dbReference type="HAMAP" id="MF_00277">
    <property type="entry name" value="PII_uridylyl_transf"/>
    <property type="match status" value="1"/>
</dbReference>
<evidence type="ECO:0000256" key="5">
    <source>
        <dbReference type="ARBA" id="ARBA00022842"/>
    </source>
</evidence>
<dbReference type="InterPro" id="IPR013546">
    <property type="entry name" value="PII_UdlTrfase/GS_AdlTrfase"/>
</dbReference>
<dbReference type="SUPFAM" id="SSF81593">
    <property type="entry name" value="Nucleotidyltransferase substrate binding subunit/domain"/>
    <property type="match status" value="1"/>
</dbReference>